<gene>
    <name evidence="4" type="primary">actIII</name>
    <name evidence="4" type="ORF">CLCHR_10620</name>
    <name evidence="5" type="ORF">D2A34_01045</name>
</gene>
<comment type="caution">
    <text evidence="4">The sequence shown here is derived from an EMBL/GenBank/DDBJ whole genome shotgun (WGS) entry which is preliminary data.</text>
</comment>
<dbReference type="InterPro" id="IPR036291">
    <property type="entry name" value="NAD(P)-bd_dom_sf"/>
</dbReference>
<keyword evidence="6" id="KW-1185">Reference proteome</keyword>
<name>A0A1V4IXS5_9CLOT</name>
<evidence type="ECO:0000313" key="6">
    <source>
        <dbReference type="Proteomes" id="UP000191056"/>
    </source>
</evidence>
<sequence>MENKETVLITGASSGIGLELAKVFAFHKFDLILVSRSIEKLKELASVLKNDYEVNVQVIEYDLSKSGAAKGIFNKVKSMNLQVDMLINNAGTGIVGFFHEIEESKDLEIMQLNMITLTEMTKLFSREMIKRKRGKILNVASTGAFSPGPFTAVYYASKAYVLSFSEALSIELGQYNITVTALCPGATRTNYSKNAGKKDMPNAMNPRRVALAAYEGLINNKKIVVPGIANKILIRLPKRLVSKINFKTQKKLSISKR</sequence>
<dbReference type="Proteomes" id="UP000191056">
    <property type="component" value="Unassembled WGS sequence"/>
</dbReference>
<evidence type="ECO:0000313" key="5">
    <source>
        <dbReference type="EMBL" id="RII35987.1"/>
    </source>
</evidence>
<dbReference type="SUPFAM" id="SSF51735">
    <property type="entry name" value="NAD(P)-binding Rossmann-fold domains"/>
    <property type="match status" value="1"/>
</dbReference>
<dbReference type="EC" id="1.3.1.-" evidence="4"/>
<comment type="similarity">
    <text evidence="1 3">Belongs to the short-chain dehydrogenases/reductases (SDR) family.</text>
</comment>
<dbReference type="PANTHER" id="PTHR44196">
    <property type="entry name" value="DEHYDROGENASE/REDUCTASE SDR FAMILY MEMBER 7B"/>
    <property type="match status" value="1"/>
</dbReference>
<dbReference type="InterPro" id="IPR002347">
    <property type="entry name" value="SDR_fam"/>
</dbReference>
<dbReference type="CDD" id="cd05233">
    <property type="entry name" value="SDR_c"/>
    <property type="match status" value="1"/>
</dbReference>
<dbReference type="RefSeq" id="WP_079438653.1">
    <property type="nucleotide sequence ID" value="NZ_JBLZIA010000001.1"/>
</dbReference>
<dbReference type="EMBL" id="QXDJ01000001">
    <property type="protein sequence ID" value="RII35987.1"/>
    <property type="molecule type" value="Genomic_DNA"/>
</dbReference>
<dbReference type="PRINTS" id="PR00080">
    <property type="entry name" value="SDRFAMILY"/>
</dbReference>
<evidence type="ECO:0000313" key="4">
    <source>
        <dbReference type="EMBL" id="OPJ64709.1"/>
    </source>
</evidence>
<dbReference type="Proteomes" id="UP000265930">
    <property type="component" value="Unassembled WGS sequence"/>
</dbReference>
<proteinExistence type="inferred from homology"/>
<dbReference type="Pfam" id="PF00106">
    <property type="entry name" value="adh_short"/>
    <property type="match status" value="1"/>
</dbReference>
<dbReference type="AlphaFoldDB" id="A0A1V4IXS5"/>
<dbReference type="STRING" id="225345.CLCHR_10620"/>
<evidence type="ECO:0000313" key="7">
    <source>
        <dbReference type="Proteomes" id="UP000265930"/>
    </source>
</evidence>
<dbReference type="PRINTS" id="PR00081">
    <property type="entry name" value="GDHRDH"/>
</dbReference>
<dbReference type="PANTHER" id="PTHR44196:SF2">
    <property type="entry name" value="SHORT-CHAIN DEHYDROGENASE-RELATED"/>
    <property type="match status" value="1"/>
</dbReference>
<evidence type="ECO:0000256" key="1">
    <source>
        <dbReference type="ARBA" id="ARBA00006484"/>
    </source>
</evidence>
<keyword evidence="2 4" id="KW-0560">Oxidoreductase</keyword>
<dbReference type="GO" id="GO:0016491">
    <property type="term" value="F:oxidoreductase activity"/>
    <property type="evidence" value="ECO:0007669"/>
    <property type="project" value="UniProtKB-KW"/>
</dbReference>
<dbReference type="EMBL" id="MZGT01000011">
    <property type="protein sequence ID" value="OPJ64709.1"/>
    <property type="molecule type" value="Genomic_DNA"/>
</dbReference>
<organism evidence="4 6">
    <name type="scientific">Clostridium chromiireducens</name>
    <dbReference type="NCBI Taxonomy" id="225345"/>
    <lineage>
        <taxon>Bacteria</taxon>
        <taxon>Bacillati</taxon>
        <taxon>Bacillota</taxon>
        <taxon>Clostridia</taxon>
        <taxon>Eubacteriales</taxon>
        <taxon>Clostridiaceae</taxon>
        <taxon>Clostridium</taxon>
    </lineage>
</organism>
<protein>
    <submittedName>
        <fullName evidence="4">Putative ketoacyl reductase</fullName>
        <ecNumber evidence="4">1.3.1.-</ecNumber>
    </submittedName>
    <submittedName>
        <fullName evidence="5">SDR family oxidoreductase</fullName>
    </submittedName>
</protein>
<dbReference type="OrthoDB" id="9808814at2"/>
<reference evidence="4 6" key="1">
    <citation type="submission" date="2017-03" db="EMBL/GenBank/DDBJ databases">
        <title>Genome sequence of Clostridium chromiireducens DSM 23318.</title>
        <authorList>
            <person name="Poehlein A."/>
            <person name="Daniel R."/>
        </authorList>
    </citation>
    <scope>NUCLEOTIDE SEQUENCE [LARGE SCALE GENOMIC DNA]</scope>
    <source>
        <strain evidence="4 6">DSM 23318</strain>
    </source>
</reference>
<evidence type="ECO:0000256" key="3">
    <source>
        <dbReference type="RuleBase" id="RU000363"/>
    </source>
</evidence>
<evidence type="ECO:0000256" key="2">
    <source>
        <dbReference type="ARBA" id="ARBA00023002"/>
    </source>
</evidence>
<accession>A0A1V4IXS5</accession>
<dbReference type="PIRSF" id="PIRSF000126">
    <property type="entry name" value="11-beta-HSD1"/>
    <property type="match status" value="1"/>
</dbReference>
<dbReference type="GO" id="GO:0016020">
    <property type="term" value="C:membrane"/>
    <property type="evidence" value="ECO:0007669"/>
    <property type="project" value="TreeGrafter"/>
</dbReference>
<dbReference type="Gene3D" id="3.40.50.720">
    <property type="entry name" value="NAD(P)-binding Rossmann-like Domain"/>
    <property type="match status" value="1"/>
</dbReference>
<reference evidence="5 7" key="2">
    <citation type="submission" date="2018-08" db="EMBL/GenBank/DDBJ databases">
        <title>Genome of Clostridium chromiireducens C1, DSM12136.</title>
        <authorList>
            <person name="Xing M."/>
            <person name="Wei Y."/>
            <person name="Ang E.L."/>
            <person name="Zhao H."/>
            <person name="Zhang Y."/>
        </authorList>
    </citation>
    <scope>NUCLEOTIDE SEQUENCE [LARGE SCALE GENOMIC DNA]</scope>
    <source>
        <strain evidence="5 7">C1</strain>
    </source>
</reference>